<keyword evidence="1" id="KW-0732">Signal</keyword>
<dbReference type="Proteomes" id="UP000000361">
    <property type="component" value="Chromosome 1"/>
</dbReference>
<protein>
    <submittedName>
        <fullName evidence="2">Uncharacterized protein</fullName>
    </submittedName>
</protein>
<sequence>MMRGAVSICAMAIALPAMAAALTADMPNEDKAATLIPLSADPKADDAAYVQTRCRDFVQATIAVGMVLRSNPVTGRDEKRGDSVRWALEVDTVKSFPLASPMKETSFTKAYLDAFGGFEIHQPQPTATIYAQDKTFCAPLLRFYE</sequence>
<gene>
    <name evidence="2" type="ordered locus">Pden_2190</name>
</gene>
<evidence type="ECO:0000256" key="1">
    <source>
        <dbReference type="SAM" id="SignalP"/>
    </source>
</evidence>
<proteinExistence type="predicted"/>
<feature type="chain" id="PRO_5002632581" evidence="1">
    <location>
        <begin position="20"/>
        <end position="145"/>
    </location>
</feature>
<evidence type="ECO:0000313" key="2">
    <source>
        <dbReference type="EMBL" id="ABL70282.1"/>
    </source>
</evidence>
<dbReference type="KEGG" id="pde:Pden_2190"/>
<name>A1B438_PARDP</name>
<organism evidence="2 3">
    <name type="scientific">Paracoccus denitrificans (strain Pd 1222)</name>
    <dbReference type="NCBI Taxonomy" id="318586"/>
    <lineage>
        <taxon>Bacteria</taxon>
        <taxon>Pseudomonadati</taxon>
        <taxon>Pseudomonadota</taxon>
        <taxon>Alphaproteobacteria</taxon>
        <taxon>Rhodobacterales</taxon>
        <taxon>Paracoccaceae</taxon>
        <taxon>Paracoccus</taxon>
    </lineage>
</organism>
<dbReference type="eggNOG" id="ENOG50301QS">
    <property type="taxonomic scope" value="Bacteria"/>
</dbReference>
<dbReference type="EnsemblBacteria" id="ABL70282">
    <property type="protein sequence ID" value="ABL70282"/>
    <property type="gene ID" value="Pden_2190"/>
</dbReference>
<dbReference type="HOGENOM" id="CLU_1785014_0_0_5"/>
<dbReference type="EMBL" id="CP000489">
    <property type="protein sequence ID" value="ABL70282.1"/>
    <property type="molecule type" value="Genomic_DNA"/>
</dbReference>
<dbReference type="AlphaFoldDB" id="A1B438"/>
<accession>A1B438</accession>
<keyword evidence="3" id="KW-1185">Reference proteome</keyword>
<feature type="signal peptide" evidence="1">
    <location>
        <begin position="1"/>
        <end position="19"/>
    </location>
</feature>
<reference evidence="3" key="1">
    <citation type="submission" date="2006-12" db="EMBL/GenBank/DDBJ databases">
        <title>Complete sequence of chromosome 1 of Paracoccus denitrificans PD1222.</title>
        <authorList>
            <person name="Copeland A."/>
            <person name="Lucas S."/>
            <person name="Lapidus A."/>
            <person name="Barry K."/>
            <person name="Detter J.C."/>
            <person name="Glavina del Rio T."/>
            <person name="Hammon N."/>
            <person name="Israni S."/>
            <person name="Dalin E."/>
            <person name="Tice H."/>
            <person name="Pitluck S."/>
            <person name="Munk A.C."/>
            <person name="Brettin T."/>
            <person name="Bruce D."/>
            <person name="Han C."/>
            <person name="Tapia R."/>
            <person name="Gilna P."/>
            <person name="Schmutz J."/>
            <person name="Larimer F."/>
            <person name="Land M."/>
            <person name="Hauser L."/>
            <person name="Kyrpides N."/>
            <person name="Lykidis A."/>
            <person name="Spiro S."/>
            <person name="Richardson D.J."/>
            <person name="Moir J.W.B."/>
            <person name="Ferguson S.J."/>
            <person name="van Spanning R.J.M."/>
            <person name="Richardson P."/>
        </authorList>
    </citation>
    <scope>NUCLEOTIDE SEQUENCE [LARGE SCALE GENOMIC DNA]</scope>
    <source>
        <strain evidence="3">Pd 1222</strain>
    </source>
</reference>
<evidence type="ECO:0000313" key="3">
    <source>
        <dbReference type="Proteomes" id="UP000000361"/>
    </source>
</evidence>
<dbReference type="STRING" id="318586.Pden_2190"/>